<dbReference type="PANTHER" id="PTHR21058:SF0">
    <property type="entry name" value="6,7-DIMETHYL-8-RIBITYLLUMAZINE SYNTHASE"/>
    <property type="match status" value="1"/>
</dbReference>
<dbReference type="GO" id="GO:0009349">
    <property type="term" value="C:riboflavin synthase complex"/>
    <property type="evidence" value="ECO:0007669"/>
    <property type="project" value="UniProtKB-UniRule"/>
</dbReference>
<sequence length="175" mass="18845">MSSADKNLSDYRPEEIPSAQNFSFGIVTAAWNQDITSALYEGCKNTLLEHGCSEEQIHSVWVPGTFELPTAARLLAQSKKVDAVICLGCVIKGETSHNEYINQSVAMALQQLSIASAKPFIFGVLTPNSMQQALDRAGGQHGNKGVEAAVTAIQMAELRKTLSSPEKQIGFSFGL</sequence>
<dbReference type="GO" id="GO:0009231">
    <property type="term" value="P:riboflavin biosynthetic process"/>
    <property type="evidence" value="ECO:0007669"/>
    <property type="project" value="UniProtKB-UniRule"/>
</dbReference>
<feature type="binding site" evidence="7">
    <location>
        <position position="122"/>
    </location>
    <ligand>
        <name>5-amino-6-(D-ribitylamino)uracil</name>
        <dbReference type="ChEBI" id="CHEBI:15934"/>
    </ligand>
</feature>
<name>H6LA85_SAPGL</name>
<feature type="binding site" evidence="7">
    <location>
        <position position="31"/>
    </location>
    <ligand>
        <name>5-amino-6-(D-ribitylamino)uracil</name>
        <dbReference type="ChEBI" id="CHEBI:15934"/>
    </ligand>
</feature>
<dbReference type="OrthoDB" id="9809709at2"/>
<feature type="active site" description="Proton donor" evidence="7">
    <location>
        <position position="97"/>
    </location>
</feature>
<dbReference type="InterPro" id="IPR036467">
    <property type="entry name" value="LS/RS_sf"/>
</dbReference>
<protein>
    <recommendedName>
        <fullName evidence="3 7">6,7-dimethyl-8-ribityllumazine synthase</fullName>
        <shortName evidence="7">DMRL synthase</shortName>
        <shortName evidence="7">LS</shortName>
        <shortName evidence="7">Lumazine synthase</shortName>
        <ecNumber evidence="3 7">2.5.1.78</ecNumber>
    </recommendedName>
</protein>
<dbReference type="SUPFAM" id="SSF52121">
    <property type="entry name" value="Lumazine synthase"/>
    <property type="match status" value="1"/>
</dbReference>
<gene>
    <name evidence="7 8" type="primary">ribH</name>
    <name evidence="8" type="ordered locus">SGRA_2825</name>
</gene>
<feature type="binding site" evidence="7">
    <location>
        <begin position="89"/>
        <end position="91"/>
    </location>
    <ligand>
        <name>5-amino-6-(D-ribitylamino)uracil</name>
        <dbReference type="ChEBI" id="CHEBI:15934"/>
    </ligand>
</feature>
<evidence type="ECO:0000256" key="5">
    <source>
        <dbReference type="ARBA" id="ARBA00022679"/>
    </source>
</evidence>
<evidence type="ECO:0000256" key="4">
    <source>
        <dbReference type="ARBA" id="ARBA00022619"/>
    </source>
</evidence>
<dbReference type="GO" id="GO:0000906">
    <property type="term" value="F:6,7-dimethyl-8-ribityllumazine synthase activity"/>
    <property type="evidence" value="ECO:0007669"/>
    <property type="project" value="UniProtKB-UniRule"/>
</dbReference>
<dbReference type="PANTHER" id="PTHR21058">
    <property type="entry name" value="6,7-DIMETHYL-8-RIBITYLLUMAZINE SYNTHASE DMRL SYNTHASE LUMAZINE SYNTHASE"/>
    <property type="match status" value="1"/>
</dbReference>
<dbReference type="STRING" id="984262.SGRA_2825"/>
<keyword evidence="9" id="KW-1185">Reference proteome</keyword>
<evidence type="ECO:0000256" key="3">
    <source>
        <dbReference type="ARBA" id="ARBA00012664"/>
    </source>
</evidence>
<keyword evidence="5 7" id="KW-0808">Transferase</keyword>
<evidence type="ECO:0000256" key="6">
    <source>
        <dbReference type="ARBA" id="ARBA00048785"/>
    </source>
</evidence>
<dbReference type="KEGG" id="sgn:SGRA_2825"/>
<dbReference type="eggNOG" id="COG0054">
    <property type="taxonomic scope" value="Bacteria"/>
</dbReference>
<dbReference type="Pfam" id="PF00885">
    <property type="entry name" value="DMRL_synthase"/>
    <property type="match status" value="1"/>
</dbReference>
<dbReference type="InterPro" id="IPR034964">
    <property type="entry name" value="LS"/>
</dbReference>
<dbReference type="NCBIfam" id="TIGR00114">
    <property type="entry name" value="lumazine-synth"/>
    <property type="match status" value="1"/>
</dbReference>
<evidence type="ECO:0000313" key="9">
    <source>
        <dbReference type="Proteomes" id="UP000007519"/>
    </source>
</evidence>
<dbReference type="InterPro" id="IPR002180">
    <property type="entry name" value="LS/RS"/>
</dbReference>
<organism evidence="8 9">
    <name type="scientific">Saprospira grandis (strain Lewin)</name>
    <dbReference type="NCBI Taxonomy" id="984262"/>
    <lineage>
        <taxon>Bacteria</taxon>
        <taxon>Pseudomonadati</taxon>
        <taxon>Bacteroidota</taxon>
        <taxon>Saprospiria</taxon>
        <taxon>Saprospirales</taxon>
        <taxon>Saprospiraceae</taxon>
        <taxon>Saprospira</taxon>
    </lineage>
</organism>
<dbReference type="EMBL" id="CP002831">
    <property type="protein sequence ID" value="AFC25553.1"/>
    <property type="molecule type" value="Genomic_DNA"/>
</dbReference>
<dbReference type="HAMAP" id="MF_00178">
    <property type="entry name" value="Lumazine_synth"/>
    <property type="match status" value="1"/>
</dbReference>
<comment type="pathway">
    <text evidence="1 7">Cofactor biosynthesis; riboflavin biosynthesis; riboflavin from 2-hydroxy-3-oxobutyl phosphate and 5-amino-6-(D-ribitylamino)uracil: step 1/2.</text>
</comment>
<feature type="binding site" evidence="7">
    <location>
        <begin position="65"/>
        <end position="67"/>
    </location>
    <ligand>
        <name>5-amino-6-(D-ribitylamino)uracil</name>
        <dbReference type="ChEBI" id="CHEBI:15934"/>
    </ligand>
</feature>
<dbReference type="RefSeq" id="WP_015693156.1">
    <property type="nucleotide sequence ID" value="NC_016940.1"/>
</dbReference>
<dbReference type="Proteomes" id="UP000007519">
    <property type="component" value="Chromosome"/>
</dbReference>
<feature type="binding site" evidence="7">
    <location>
        <position position="136"/>
    </location>
    <ligand>
        <name>(2S)-2-hydroxy-3-oxobutyl phosphate</name>
        <dbReference type="ChEBI" id="CHEBI:58830"/>
    </ligand>
</feature>
<evidence type="ECO:0000256" key="2">
    <source>
        <dbReference type="ARBA" id="ARBA00007424"/>
    </source>
</evidence>
<accession>H6LA85</accession>
<comment type="catalytic activity">
    <reaction evidence="6 7">
        <text>(2S)-2-hydroxy-3-oxobutyl phosphate + 5-amino-6-(D-ribitylamino)uracil = 6,7-dimethyl-8-(1-D-ribityl)lumazine + phosphate + 2 H2O + H(+)</text>
        <dbReference type="Rhea" id="RHEA:26152"/>
        <dbReference type="ChEBI" id="CHEBI:15377"/>
        <dbReference type="ChEBI" id="CHEBI:15378"/>
        <dbReference type="ChEBI" id="CHEBI:15934"/>
        <dbReference type="ChEBI" id="CHEBI:43474"/>
        <dbReference type="ChEBI" id="CHEBI:58201"/>
        <dbReference type="ChEBI" id="CHEBI:58830"/>
        <dbReference type="EC" id="2.5.1.78"/>
    </reaction>
</comment>
<dbReference type="CDD" id="cd09209">
    <property type="entry name" value="Lumazine_synthase-I"/>
    <property type="match status" value="1"/>
</dbReference>
<dbReference type="HOGENOM" id="CLU_089358_1_2_10"/>
<evidence type="ECO:0000256" key="7">
    <source>
        <dbReference type="HAMAP-Rule" id="MF_00178"/>
    </source>
</evidence>
<comment type="function">
    <text evidence="7">Catalyzes the formation of 6,7-dimethyl-8-ribityllumazine by condensation of 5-amino-6-(D-ribitylamino)uracil with 3,4-dihydroxy-2-butanone 4-phosphate. This is the penultimate step in the biosynthesis of riboflavin.</text>
</comment>
<reference evidence="8 9" key="1">
    <citation type="journal article" date="2012" name="Stand. Genomic Sci.">
        <title>Complete genome sequencing and analysis of Saprospira grandis str. Lewin, a predatory marine bacterium.</title>
        <authorList>
            <person name="Saw J.H."/>
            <person name="Yuryev A."/>
            <person name="Kanbe M."/>
            <person name="Hou S."/>
            <person name="Young A.G."/>
            <person name="Aizawa S."/>
            <person name="Alam M."/>
        </authorList>
    </citation>
    <scope>NUCLEOTIDE SEQUENCE [LARGE SCALE GENOMIC DNA]</scope>
    <source>
        <strain evidence="8 9">Lewin</strain>
    </source>
</reference>
<dbReference type="EC" id="2.5.1.78" evidence="3 7"/>
<keyword evidence="4 7" id="KW-0686">Riboflavin biosynthesis</keyword>
<proteinExistence type="inferred from homology"/>
<dbReference type="Gene3D" id="3.40.50.960">
    <property type="entry name" value="Lumazine/riboflavin synthase"/>
    <property type="match status" value="1"/>
</dbReference>
<evidence type="ECO:0000256" key="1">
    <source>
        <dbReference type="ARBA" id="ARBA00004917"/>
    </source>
</evidence>
<evidence type="ECO:0000313" key="8">
    <source>
        <dbReference type="EMBL" id="AFC25553.1"/>
    </source>
</evidence>
<dbReference type="AlphaFoldDB" id="H6LA85"/>
<feature type="binding site" evidence="7">
    <location>
        <begin position="94"/>
        <end position="95"/>
    </location>
    <ligand>
        <name>(2S)-2-hydroxy-3-oxobutyl phosphate</name>
        <dbReference type="ChEBI" id="CHEBI:58830"/>
    </ligand>
</feature>
<comment type="similarity">
    <text evidence="2 7">Belongs to the DMRL synthase family.</text>
</comment>
<dbReference type="UniPathway" id="UPA00275">
    <property type="reaction ID" value="UER00404"/>
</dbReference>